<dbReference type="PANTHER" id="PTHR13405:SF11">
    <property type="entry name" value="NUCLEAR PORE COMPLEX PROTEIN NUP133"/>
    <property type="match status" value="1"/>
</dbReference>
<evidence type="ECO:0000256" key="1">
    <source>
        <dbReference type="ARBA" id="ARBA00004259"/>
    </source>
</evidence>
<dbReference type="InterPro" id="IPR014908">
    <property type="entry name" value="Nucleoporin_Nup133/Nup155_N"/>
</dbReference>
<feature type="compositionally biased region" description="Basic and acidic residues" evidence="8">
    <location>
        <begin position="1344"/>
        <end position="1355"/>
    </location>
</feature>
<proteinExistence type="inferred from homology"/>
<dbReference type="SUPFAM" id="SSF117289">
    <property type="entry name" value="Nucleoporin domain"/>
    <property type="match status" value="1"/>
</dbReference>
<dbReference type="Gene3D" id="2.130.10.10">
    <property type="entry name" value="YVTN repeat-like/Quinoprotein amine dehydrogenase"/>
    <property type="match status" value="1"/>
</dbReference>
<dbReference type="Pfam" id="PF08801">
    <property type="entry name" value="Nucleoporin_N"/>
    <property type="match status" value="1"/>
</dbReference>
<accession>A0A7D8UJX0</accession>
<dbReference type="OrthoDB" id="103454at2759"/>
<evidence type="ECO:0000313" key="11">
    <source>
        <dbReference type="EMBL" id="TVY50826.1"/>
    </source>
</evidence>
<evidence type="ECO:0000259" key="9">
    <source>
        <dbReference type="Pfam" id="PF03177"/>
    </source>
</evidence>
<protein>
    <submittedName>
        <fullName evidence="11">Nucleoporin</fullName>
    </submittedName>
</protein>
<feature type="domain" description="Nucleoporin Nup133/Nup155-like N-terminal" evidence="10">
    <location>
        <begin position="108"/>
        <end position="524"/>
    </location>
</feature>
<feature type="compositionally biased region" description="Low complexity" evidence="8">
    <location>
        <begin position="1365"/>
        <end position="1381"/>
    </location>
</feature>
<dbReference type="Proteomes" id="UP000481288">
    <property type="component" value="Unassembled WGS sequence"/>
</dbReference>
<evidence type="ECO:0000256" key="5">
    <source>
        <dbReference type="ARBA" id="ARBA00022927"/>
    </source>
</evidence>
<dbReference type="InterPro" id="IPR007187">
    <property type="entry name" value="Nucleoporin_Nup133/Nup155_C"/>
</dbReference>
<reference evidence="11 12" key="1">
    <citation type="submission" date="2018-05" db="EMBL/GenBank/DDBJ databases">
        <title>Whole genome sequencing for identification of molecular markers to develop diagnostic detection tools for the regulated plant pathogen Lachnellula willkommii.</title>
        <authorList>
            <person name="Giroux E."/>
            <person name="Bilodeau G."/>
        </authorList>
    </citation>
    <scope>NUCLEOTIDE SEQUENCE [LARGE SCALE GENOMIC DNA]</scope>
    <source>
        <strain evidence="11 12">CBS 625.97</strain>
    </source>
</reference>
<evidence type="ECO:0000256" key="8">
    <source>
        <dbReference type="SAM" id="MobiDB-lite"/>
    </source>
</evidence>
<evidence type="ECO:0000256" key="7">
    <source>
        <dbReference type="ARBA" id="ARBA00023242"/>
    </source>
</evidence>
<keyword evidence="12" id="KW-1185">Reference proteome</keyword>
<dbReference type="PANTHER" id="PTHR13405">
    <property type="entry name" value="NUCLEAR PORE COMPLEX PROTEIN NUP133"/>
    <property type="match status" value="1"/>
</dbReference>
<keyword evidence="5" id="KW-0653">Protein transport</keyword>
<keyword evidence="4" id="KW-0509">mRNA transport</keyword>
<organism evidence="11 12">
    <name type="scientific">Lachnellula cervina</name>
    <dbReference type="NCBI Taxonomy" id="1316786"/>
    <lineage>
        <taxon>Eukaryota</taxon>
        <taxon>Fungi</taxon>
        <taxon>Dikarya</taxon>
        <taxon>Ascomycota</taxon>
        <taxon>Pezizomycotina</taxon>
        <taxon>Leotiomycetes</taxon>
        <taxon>Helotiales</taxon>
        <taxon>Lachnaceae</taxon>
        <taxon>Lachnellula</taxon>
    </lineage>
</organism>
<feature type="region of interest" description="Disordered" evidence="8">
    <location>
        <begin position="1344"/>
        <end position="1381"/>
    </location>
</feature>
<name>A0A7D8UJX0_9HELO</name>
<dbReference type="FunFam" id="2.130.10.10:FF:001057">
    <property type="entry name" value="Nuclear pore complex subunit Nup133, putative"/>
    <property type="match status" value="1"/>
</dbReference>
<dbReference type="InterPro" id="IPR015943">
    <property type="entry name" value="WD40/YVTN_repeat-like_dom_sf"/>
</dbReference>
<feature type="compositionally biased region" description="Basic and acidic residues" evidence="8">
    <location>
        <begin position="52"/>
        <end position="62"/>
    </location>
</feature>
<comment type="subcellular location">
    <subcellularLocation>
        <location evidence="1">Nucleus envelope</location>
    </subcellularLocation>
</comment>
<dbReference type="GO" id="GO:0006606">
    <property type="term" value="P:protein import into nucleus"/>
    <property type="evidence" value="ECO:0007669"/>
    <property type="project" value="TreeGrafter"/>
</dbReference>
<dbReference type="GO" id="GO:0017056">
    <property type="term" value="F:structural constituent of nuclear pore"/>
    <property type="evidence" value="ECO:0007669"/>
    <property type="project" value="InterPro"/>
</dbReference>
<evidence type="ECO:0000256" key="3">
    <source>
        <dbReference type="ARBA" id="ARBA00022448"/>
    </source>
</evidence>
<evidence type="ECO:0000313" key="12">
    <source>
        <dbReference type="Proteomes" id="UP000481288"/>
    </source>
</evidence>
<comment type="caution">
    <text evidence="11">The sequence shown here is derived from an EMBL/GenBank/DDBJ whole genome shotgun (WGS) entry which is preliminary data.</text>
</comment>
<gene>
    <name evidence="11" type="primary">NUP133</name>
    <name evidence="11" type="ORF">LCER1_G007113</name>
</gene>
<dbReference type="Pfam" id="PF03177">
    <property type="entry name" value="Nucleoporin_C"/>
    <property type="match status" value="1"/>
</dbReference>
<evidence type="ECO:0000256" key="6">
    <source>
        <dbReference type="ARBA" id="ARBA00023010"/>
    </source>
</evidence>
<dbReference type="GO" id="GO:0016973">
    <property type="term" value="P:poly(A)+ mRNA export from nucleus"/>
    <property type="evidence" value="ECO:0007669"/>
    <property type="project" value="TreeGrafter"/>
</dbReference>
<evidence type="ECO:0000256" key="2">
    <source>
        <dbReference type="ARBA" id="ARBA00005569"/>
    </source>
</evidence>
<dbReference type="GO" id="GO:0031080">
    <property type="term" value="C:nuclear pore outer ring"/>
    <property type="evidence" value="ECO:0007669"/>
    <property type="project" value="TreeGrafter"/>
</dbReference>
<evidence type="ECO:0000259" key="10">
    <source>
        <dbReference type="Pfam" id="PF08801"/>
    </source>
</evidence>
<comment type="similarity">
    <text evidence="2">Belongs to the nucleoporin Nup133 family.</text>
</comment>
<sequence length="1381" mass="154356">MFSSATTNTPAASIRTSRRRQRPLSNEGSVSQPPPKRQRSSLNKETFVPPDGRPHEMSETKTSKPVAALVKQESREISGPQKQIAVRGKKSRSGDRTNKGDGSIVLTANDTYTVSRIISGPEKLLLANTASREHGSIHSDSGYALILSHTHATVWPYSKPPTEFPPYVFDIPHPSKHISEPLPLGCLVSPSTSSSEPGLVVVIPTSGKITYWESVDSAATMGLRLRQNNIELSIPGMHSGETVIQILNAETAGFVLAFSTGRIAYMNVRDGQGRPTISVQYLRGSSGSTGGGIFGSLRNVLSASAYRGDIAALRADLPRKVGERQVVVATAKGKIQSWDIQRGGHSSLNAEADGRDTIVQTIKQTIPSFSELLIETFELLDFAFTTLPTQPSYSQASDGIPLLLLTSLTDRDVSHYFLVSVALLQGGLTINKIRSIKSYTTPVNRDAISKTRLYLPNPPHFAYVIFDRAVAVISMEAQLEEAQYGSPHSQLMTESHLSPQTFEDVVFFRDDVGIEVVGSGMEEPQGLSPHAMGIFKPQGHKPRFPAAVLLVRGKGGGIVRVAAPGYAYRTSAYTQQVTAKSKLEQAVYFGSVKENPISFSVRPELPFPASELSEAALKLSEDILCSRNPHILSVQPNFADNLKQRSVALHDLAQYLRSSGVELDRVTRWKLLCDAEKMAAATTVWNLHDARVSAKPKGEKRSLITDIVESIHEDYKTEPVTEEGELDRVRKWFTCDVSSFQIAVPWAWQVIKHTYQDGYKDHAFVVEMLSDANDVVMGVLQTAFAFRIANAKLYGLQDERLEHGVLAAGYEGLPEFWTSTVLIEDAVRKQLELAHGLVKEYWNKPQKQGQPSVAAVNKLRDEYPTLVDMGIRSSNERVRYCLAHAQDSPQFQIEADQLSSIQEEAQDRQITSLQDDMAWSDKAMALAEKFEILKTLARVTFLEFNKAKQHDKDVREKIAHYFGKFGTRWATAFYELQMEIGSMDTLLDDFQEQQKYLTSFLRAKPEYAKVAWIHEIDRENDFDQAAKALLDLGLTREQNVWSKKIELSIGKLARLAGRSYSHENGILIPDGGRTELAKAQDQLGLIKIQDRVYDYILPSIGAAIDENAELQLALEAHHFNDLKHQPTFCKTLEQQMANLIKHTAMDALSLVDLLTLMGDNTSADRNSFANQQFYLALQATRHGISDKDERTLTQRVIWRRCMLRDSWSIINNTDMKDDEQVSEQSRNTNLYQTFRACLKDRLFESNSSVLPISPSEIVGVYTEELDSRFRGADESRLDQALRDYQIEDDQFHEHMEKNRLVHWYSSILEQAKEDYAREIAGETEDGKNMNDAKYDLEELEETIARNEKGQREGVSRAKHPYTPKARASGGAGAFRSSIKQY</sequence>
<dbReference type="Gene3D" id="1.20.58.1380">
    <property type="match status" value="1"/>
</dbReference>
<keyword evidence="3" id="KW-0813">Transport</keyword>
<evidence type="ECO:0000256" key="4">
    <source>
        <dbReference type="ARBA" id="ARBA00022816"/>
    </source>
</evidence>
<keyword evidence="7" id="KW-0539">Nucleus</keyword>
<keyword evidence="6" id="KW-0811">Translocation</keyword>
<feature type="domain" description="Nucleoporin Nup133/Nup155-like C-terminal" evidence="9">
    <location>
        <begin position="671"/>
        <end position="1305"/>
    </location>
</feature>
<dbReference type="InterPro" id="IPR037624">
    <property type="entry name" value="Nup133-like"/>
</dbReference>
<feature type="compositionally biased region" description="Polar residues" evidence="8">
    <location>
        <begin position="1"/>
        <end position="15"/>
    </location>
</feature>
<feature type="region of interest" description="Disordered" evidence="8">
    <location>
        <begin position="1"/>
        <end position="102"/>
    </location>
</feature>
<dbReference type="EMBL" id="QGMG01000992">
    <property type="protein sequence ID" value="TVY50826.1"/>
    <property type="molecule type" value="Genomic_DNA"/>
</dbReference>
<dbReference type="GO" id="GO:0000972">
    <property type="term" value="P:transcription-dependent tethering of RNA polymerase II gene DNA at nuclear periphery"/>
    <property type="evidence" value="ECO:0007669"/>
    <property type="project" value="TreeGrafter"/>
</dbReference>